<proteinExistence type="predicted"/>
<accession>A0A9D2C9J3</accession>
<comment type="caution">
    <text evidence="1">The sequence shown here is derived from an EMBL/GenBank/DDBJ whole genome shotgun (WGS) entry which is preliminary data.</text>
</comment>
<dbReference type="AlphaFoldDB" id="A0A9D2C9J3"/>
<dbReference type="Proteomes" id="UP000824005">
    <property type="component" value="Unassembled WGS sequence"/>
</dbReference>
<reference evidence="1" key="1">
    <citation type="journal article" date="2021" name="PeerJ">
        <title>Extensive microbial diversity within the chicken gut microbiome revealed by metagenomics and culture.</title>
        <authorList>
            <person name="Gilroy R."/>
            <person name="Ravi A."/>
            <person name="Getino M."/>
            <person name="Pursley I."/>
            <person name="Horton D.L."/>
            <person name="Alikhan N.F."/>
            <person name="Baker D."/>
            <person name="Gharbi K."/>
            <person name="Hall N."/>
            <person name="Watson M."/>
            <person name="Adriaenssens E.M."/>
            <person name="Foster-Nyarko E."/>
            <person name="Jarju S."/>
            <person name="Secka A."/>
            <person name="Antonio M."/>
            <person name="Oren A."/>
            <person name="Chaudhuri R.R."/>
            <person name="La Ragione R."/>
            <person name="Hildebrand F."/>
            <person name="Pallen M.J."/>
        </authorList>
    </citation>
    <scope>NUCLEOTIDE SEQUENCE</scope>
    <source>
        <strain evidence="1">ChiGjej1B1-98</strain>
    </source>
</reference>
<sequence length="330" mass="36224">MEPITAETYADLQRRYRRWAEVEADPVSPLYAEWARGIADDEPLLTRVAELEGGKRQPNLVFASARMAGVPLESWSVVRDEFETKWLAIRASALSRGTQTNEPLRMATLLPAVGDIRGTVALVEVGASAGLCLYPDRWRYRFGPGRYLGAPDRPLLETKASASVPVPRELPAITWRGGVDLQPLSPDDAETKDWLEALIWPDGHGRVDGERVDRVRTGLAIARREPANLVAGDLRSESLAVVEEAARHADRVIVWHSAVLAYLGGSDRAAFAGLMSELDVTWISNEGSTVVPGDEAAWASPSDFVLRRNGVPLAVTHPHGRGITWRDDLL</sequence>
<organism evidence="1 2">
    <name type="scientific">Candidatus Agrococcus pullicola</name>
    <dbReference type="NCBI Taxonomy" id="2838429"/>
    <lineage>
        <taxon>Bacteria</taxon>
        <taxon>Bacillati</taxon>
        <taxon>Actinomycetota</taxon>
        <taxon>Actinomycetes</taxon>
        <taxon>Micrococcales</taxon>
        <taxon>Microbacteriaceae</taxon>
        <taxon>Agrococcus</taxon>
    </lineage>
</organism>
<gene>
    <name evidence="1" type="ORF">H9830_08665</name>
</gene>
<dbReference type="InterPro" id="IPR011200">
    <property type="entry name" value="UCP012608"/>
</dbReference>
<evidence type="ECO:0000313" key="1">
    <source>
        <dbReference type="EMBL" id="HIY66332.1"/>
    </source>
</evidence>
<reference evidence="1" key="2">
    <citation type="submission" date="2021-04" db="EMBL/GenBank/DDBJ databases">
        <authorList>
            <person name="Gilroy R."/>
        </authorList>
    </citation>
    <scope>NUCLEOTIDE SEQUENCE</scope>
    <source>
        <strain evidence="1">ChiGjej1B1-98</strain>
    </source>
</reference>
<dbReference type="Pfam" id="PF10094">
    <property type="entry name" value="DUF2332"/>
    <property type="match status" value="1"/>
</dbReference>
<evidence type="ECO:0000313" key="2">
    <source>
        <dbReference type="Proteomes" id="UP000824005"/>
    </source>
</evidence>
<protein>
    <submittedName>
        <fullName evidence="1">DUF2332 domain-containing protein</fullName>
    </submittedName>
</protein>
<dbReference type="EMBL" id="DXDC01000262">
    <property type="protein sequence ID" value="HIY66332.1"/>
    <property type="molecule type" value="Genomic_DNA"/>
</dbReference>
<name>A0A9D2C9J3_9MICO</name>